<evidence type="ECO:0000259" key="4">
    <source>
        <dbReference type="Pfam" id="PF01420"/>
    </source>
</evidence>
<dbReference type="Pfam" id="PF01420">
    <property type="entry name" value="Methylase_S"/>
    <property type="match status" value="2"/>
</dbReference>
<keyword evidence="3" id="KW-0238">DNA-binding</keyword>
<dbReference type="InterPro" id="IPR052021">
    <property type="entry name" value="Type-I_RS_S_subunit"/>
</dbReference>
<dbReference type="AlphaFoldDB" id="A0A0H5Q1R7"/>
<dbReference type="Gene3D" id="1.10.287.1120">
    <property type="entry name" value="Bipartite methylase S protein"/>
    <property type="match status" value="1"/>
</dbReference>
<evidence type="ECO:0000256" key="2">
    <source>
        <dbReference type="ARBA" id="ARBA00022747"/>
    </source>
</evidence>
<dbReference type="InterPro" id="IPR044946">
    <property type="entry name" value="Restrct_endonuc_typeI_TRD_sf"/>
</dbReference>
<dbReference type="PANTHER" id="PTHR30408:SF12">
    <property type="entry name" value="TYPE I RESTRICTION ENZYME MJAVIII SPECIFICITY SUBUNIT"/>
    <property type="match status" value="1"/>
</dbReference>
<dbReference type="GO" id="GO:0009307">
    <property type="term" value="P:DNA restriction-modification system"/>
    <property type="evidence" value="ECO:0007669"/>
    <property type="project" value="UniProtKB-KW"/>
</dbReference>
<dbReference type="PANTHER" id="PTHR30408">
    <property type="entry name" value="TYPE-1 RESTRICTION ENZYME ECOKI SPECIFICITY PROTEIN"/>
    <property type="match status" value="1"/>
</dbReference>
<comment type="similarity">
    <text evidence="1">Belongs to the type-I restriction system S methylase family.</text>
</comment>
<dbReference type="CDD" id="cd17252">
    <property type="entry name" value="RMtype1_S_EcoKI-TRD1-CR1_like"/>
    <property type="match status" value="1"/>
</dbReference>
<feature type="domain" description="Type I restriction modification DNA specificity" evidence="4">
    <location>
        <begin position="26"/>
        <end position="205"/>
    </location>
</feature>
<reference evidence="5" key="1">
    <citation type="submission" date="2015-06" db="EMBL/GenBank/DDBJ databases">
        <authorList>
            <person name="Joergensen T."/>
        </authorList>
    </citation>
    <scope>NUCLEOTIDE SEQUENCE</scope>
    <source>
        <plasmid evidence="5">pRGRH0605</plasmid>
    </source>
</reference>
<reference evidence="5" key="2">
    <citation type="submission" date="2015-07" db="EMBL/GenBank/DDBJ databases">
        <title>Plasmids, circular viruses and viroids from rat gut.</title>
        <authorList>
            <person name="Jorgensen T.J."/>
            <person name="Hansen M.A."/>
            <person name="Xu Z."/>
            <person name="Tabak M.A."/>
            <person name="Sorensen S.J."/>
            <person name="Hansen L.H."/>
        </authorList>
    </citation>
    <scope>NUCLEOTIDE SEQUENCE</scope>
    <source>
        <plasmid evidence="5">pRGRH0605</plasmid>
    </source>
</reference>
<sequence>MVGTMAEIDDSVKKKVPELRFKGFTDDWEERKLGEVGNTFTGLSGKTKEDFGHGEGKFITYMNVFSNPVADLDGLESVEIDNKQFQVKAGDVLFTTSSETPEEVGMSSMWLGNADNIYLNSFCFGYRPTIEFDKYYLAFMLRSAPIRKKFQLLAQGISRYNISKNKVMEMSIPVPSIEEQELLGAFFNNLNQTIALHQRKLDLLKEQKKGFLQKMFPKNGAKVPELRFAGFADDWEERKLGDHAKYRRGSFPQPYGNKEWYDGEGAMPFVQVVDVTNKLTLVENTKQKISKLAQSKSVFVPKGKVVVTLQGSIGRVAITQYDSFVDRTLLIFEDYEKETDERFWAYTIQKKFEIEKIKAPGGTIKTITKEALSSFDVHLPKFEEQQKIGSFFKQLDDIIALHQRKLDLLKEQKKGFLQKMFV</sequence>
<proteinExistence type="inferred from homology"/>
<accession>A0A0H5Q1R7</accession>
<dbReference type="InterPro" id="IPR000055">
    <property type="entry name" value="Restrct_endonuc_typeI_TRD"/>
</dbReference>
<dbReference type="SUPFAM" id="SSF116734">
    <property type="entry name" value="DNA methylase specificity domain"/>
    <property type="match status" value="2"/>
</dbReference>
<keyword evidence="5" id="KW-0614">Plasmid</keyword>
<protein>
    <recommendedName>
        <fullName evidence="4">Type I restriction modification DNA specificity domain-containing protein</fullName>
    </recommendedName>
</protein>
<geneLocation type="plasmid" evidence="5">
    <name>pRGRH0605</name>
</geneLocation>
<evidence type="ECO:0000256" key="1">
    <source>
        <dbReference type="ARBA" id="ARBA00010923"/>
    </source>
</evidence>
<evidence type="ECO:0000313" key="5">
    <source>
        <dbReference type="EMBL" id="CRY95359.1"/>
    </source>
</evidence>
<evidence type="ECO:0000256" key="3">
    <source>
        <dbReference type="ARBA" id="ARBA00023125"/>
    </source>
</evidence>
<dbReference type="EMBL" id="LN853234">
    <property type="protein sequence ID" value="CRY95359.1"/>
    <property type="molecule type" value="Genomic_DNA"/>
</dbReference>
<dbReference type="Gene3D" id="3.90.220.20">
    <property type="entry name" value="DNA methylase specificity domains"/>
    <property type="match status" value="2"/>
</dbReference>
<dbReference type="GO" id="GO:0003677">
    <property type="term" value="F:DNA binding"/>
    <property type="evidence" value="ECO:0007669"/>
    <property type="project" value="UniProtKB-KW"/>
</dbReference>
<organism evidence="5">
    <name type="scientific">uncultured prokaryote</name>
    <dbReference type="NCBI Taxonomy" id="198431"/>
    <lineage>
        <taxon>unclassified sequences</taxon>
        <taxon>environmental samples</taxon>
    </lineage>
</organism>
<name>A0A0H5Q1R7_9ZZZZ</name>
<feature type="domain" description="Type I restriction modification DNA specificity" evidence="4">
    <location>
        <begin position="233"/>
        <end position="410"/>
    </location>
</feature>
<dbReference type="CDD" id="cd17270">
    <property type="entry name" value="RMtype1_S_Sba223ORF3470P-TRD1-CR1_like"/>
    <property type="match status" value="1"/>
</dbReference>
<keyword evidence="2" id="KW-0680">Restriction system</keyword>